<dbReference type="InterPro" id="IPR002816">
    <property type="entry name" value="TraB/PrgY/GumN_fam"/>
</dbReference>
<feature type="signal peptide" evidence="1">
    <location>
        <begin position="1"/>
        <end position="19"/>
    </location>
</feature>
<proteinExistence type="predicted"/>
<keyword evidence="3" id="KW-1185">Reference proteome</keyword>
<dbReference type="CDD" id="cd14789">
    <property type="entry name" value="Tiki"/>
    <property type="match status" value="1"/>
</dbReference>
<evidence type="ECO:0000256" key="1">
    <source>
        <dbReference type="SAM" id="SignalP"/>
    </source>
</evidence>
<evidence type="ECO:0000313" key="3">
    <source>
        <dbReference type="Proteomes" id="UP001142810"/>
    </source>
</evidence>
<protein>
    <submittedName>
        <fullName evidence="2">TraB/GumN family protein</fullName>
    </submittedName>
</protein>
<feature type="chain" id="PRO_5046979853" evidence="1">
    <location>
        <begin position="20"/>
        <end position="288"/>
    </location>
</feature>
<organism evidence="2 3">
    <name type="scientific">Alteromonas aquimaris</name>
    <dbReference type="NCBI Taxonomy" id="2998417"/>
    <lineage>
        <taxon>Bacteria</taxon>
        <taxon>Pseudomonadati</taxon>
        <taxon>Pseudomonadota</taxon>
        <taxon>Gammaproteobacteria</taxon>
        <taxon>Alteromonadales</taxon>
        <taxon>Alteromonadaceae</taxon>
        <taxon>Alteromonas/Salinimonas group</taxon>
        <taxon>Alteromonas</taxon>
    </lineage>
</organism>
<keyword evidence="1" id="KW-0732">Signal</keyword>
<dbReference type="RefSeq" id="WP_265615884.1">
    <property type="nucleotide sequence ID" value="NZ_JAPFRD010000002.1"/>
</dbReference>
<dbReference type="Proteomes" id="UP001142810">
    <property type="component" value="Unassembled WGS sequence"/>
</dbReference>
<accession>A0ABT3P358</accession>
<name>A0ABT3P358_9ALTE</name>
<dbReference type="EMBL" id="JAPFRD010000002">
    <property type="protein sequence ID" value="MCW8107183.1"/>
    <property type="molecule type" value="Genomic_DNA"/>
</dbReference>
<sequence length="288" mass="32236">MKKGIVAVATLLFTLSAQAASVWKVSNESHSLYIGGTLHILSPQDYPLPSSYKLAYNEADKVIFETDIAALSSPEFSQLSLQTLVYQDEQTLQQTLQPETYSALKTHLDSRGIPISTMQKLKPSLVGITLSMIEFQRLGLTSQGVDSYYYTIAMGDGKSVGWFETPEEQLNFIASMGKGDEDAFIRYSLEDVKKIPTMLDQLRGDWREGDLAALNQYNLQEFKESFPKIYDELLTQRNLNWMPDIEEMLATPEVEFILVGTLHIPGDTGLLDLLNAKGYTITQVLATE</sequence>
<dbReference type="PANTHER" id="PTHR40590">
    <property type="entry name" value="CYTOPLASMIC PROTEIN-RELATED"/>
    <property type="match status" value="1"/>
</dbReference>
<dbReference type="PANTHER" id="PTHR40590:SF1">
    <property type="entry name" value="CYTOPLASMIC PROTEIN"/>
    <property type="match status" value="1"/>
</dbReference>
<comment type="caution">
    <text evidence="2">The sequence shown here is derived from an EMBL/GenBank/DDBJ whole genome shotgun (WGS) entry which is preliminary data.</text>
</comment>
<dbReference type="Pfam" id="PF01963">
    <property type="entry name" value="TraB_PrgY_gumN"/>
    <property type="match status" value="1"/>
</dbReference>
<reference evidence="2" key="1">
    <citation type="submission" date="2022-11" db="EMBL/GenBank/DDBJ databases">
        <title>Alteromonas sp. nov., isolated from sea water of the Qingdao.</title>
        <authorList>
            <person name="Wang Q."/>
        </authorList>
    </citation>
    <scope>NUCLEOTIDE SEQUENCE</scope>
    <source>
        <strain evidence="2">ASW11-7</strain>
    </source>
</reference>
<gene>
    <name evidence="2" type="ORF">OPS25_01525</name>
</gene>
<evidence type="ECO:0000313" key="2">
    <source>
        <dbReference type="EMBL" id="MCW8107183.1"/>
    </source>
</evidence>
<dbReference type="InterPro" id="IPR047111">
    <property type="entry name" value="YbaP-like"/>
</dbReference>